<feature type="compositionally biased region" description="Basic and acidic residues" evidence="6">
    <location>
        <begin position="552"/>
        <end position="573"/>
    </location>
</feature>
<feature type="compositionally biased region" description="Basic and acidic residues" evidence="6">
    <location>
        <begin position="928"/>
        <end position="945"/>
    </location>
</feature>
<dbReference type="PROSITE" id="PS50011">
    <property type="entry name" value="PROTEIN_KINASE_DOM"/>
    <property type="match status" value="1"/>
</dbReference>
<dbReference type="PROSITE" id="PS00108">
    <property type="entry name" value="PROTEIN_KINASE_ST"/>
    <property type="match status" value="1"/>
</dbReference>
<feature type="compositionally biased region" description="Polar residues" evidence="6">
    <location>
        <begin position="963"/>
        <end position="972"/>
    </location>
</feature>
<keyword evidence="3" id="KW-0547">Nucleotide-binding</keyword>
<dbReference type="EMBL" id="JAWZYT010002366">
    <property type="protein sequence ID" value="KAK4304872.1"/>
    <property type="molecule type" value="Genomic_DNA"/>
</dbReference>
<feature type="domain" description="Protein kinase" evidence="7">
    <location>
        <begin position="6"/>
        <end position="265"/>
    </location>
</feature>
<feature type="region of interest" description="Disordered" evidence="6">
    <location>
        <begin position="552"/>
        <end position="610"/>
    </location>
</feature>
<protein>
    <recommendedName>
        <fullName evidence="7">Protein kinase domain-containing protein</fullName>
    </recommendedName>
</protein>
<dbReference type="InterPro" id="IPR011009">
    <property type="entry name" value="Kinase-like_dom_sf"/>
</dbReference>
<gene>
    <name evidence="8" type="ORF">Pmani_023180</name>
</gene>
<proteinExistence type="predicted"/>
<reference evidence="8" key="1">
    <citation type="submission" date="2023-11" db="EMBL/GenBank/DDBJ databases">
        <title>Genome assemblies of two species of porcelain crab, Petrolisthes cinctipes and Petrolisthes manimaculis (Anomura: Porcellanidae).</title>
        <authorList>
            <person name="Angst P."/>
        </authorList>
    </citation>
    <scope>NUCLEOTIDE SEQUENCE</scope>
    <source>
        <strain evidence="8">PB745_02</strain>
        <tissue evidence="8">Gill</tissue>
    </source>
</reference>
<dbReference type="Pfam" id="PF00069">
    <property type="entry name" value="Pkinase"/>
    <property type="match status" value="1"/>
</dbReference>
<evidence type="ECO:0000259" key="7">
    <source>
        <dbReference type="PROSITE" id="PS50011"/>
    </source>
</evidence>
<feature type="region of interest" description="Disordered" evidence="6">
    <location>
        <begin position="636"/>
        <end position="701"/>
    </location>
</feature>
<evidence type="ECO:0000256" key="4">
    <source>
        <dbReference type="ARBA" id="ARBA00022777"/>
    </source>
</evidence>
<feature type="compositionally biased region" description="Low complexity" evidence="6">
    <location>
        <begin position="283"/>
        <end position="292"/>
    </location>
</feature>
<evidence type="ECO:0000256" key="2">
    <source>
        <dbReference type="ARBA" id="ARBA00022679"/>
    </source>
</evidence>
<evidence type="ECO:0000256" key="6">
    <source>
        <dbReference type="SAM" id="MobiDB-lite"/>
    </source>
</evidence>
<dbReference type="Proteomes" id="UP001292094">
    <property type="component" value="Unassembled WGS sequence"/>
</dbReference>
<sequence length="1425" mass="162632">MECARQNNIRENLRGRFGTVYLVEDKATGQKFAAKFVNTRRNQDRANVEREVEIMKLLNSEKAHPRLIQLYDAYDMVKEMCLILEIVDGGELFERVIDDDFVLSERACTVFMRQICEGIEFIHSKNILHLDMKPENILCLSREGNRVKICDFGLARRYDPRKKLQVLFGTPEFVAPEVVNFEPISFGTDMWSVAVICYVLLSGLSPFMGHNYVETMTNVTHNKYDFEDEAFDCVTDQAKDFIQKLLVLDKSLRLTPAQCLHHEWLKKPQATRALRRSRMFAISDSESGSGSDSESDECSDSEESSAEDKITREEEERKKREEAARQTEIEAKKKELEKQIEDKRREMEKAKKKEEEEKTKEAEAEARRKARETDEKKREEERRNETERRRREDIRKEAEERKRKEEERKRKEEERKREDEALKEKEEELERTKAQLKEFVERWKSHPNSPYLVGTPLPLDVQRLVQSGGWNSRASLSSIAVAPPNDLPDPATLDEDVFLLNDLNDATQQNVLINEVNNQDDEEFIMYEITPPQPQQKPSEVARLLEAKLAKLQEENNNKQRESARAVEEETGKKSNKSTRKLSDITNKGKEKTGNREENKKSGEGKAINMRKKSDVDVEINIDAILNKKRGIQIPEKMREENMEKHKRAYEERKRQKSMEKLKDKPEEEQKEKDREESGKETMKRPVLPIRRTRSRLSQEPVEAEKIINEILQVDHKSAYEEYKKMMADVSPATDVSKENFGVSSRKQEQMINGVHGKEEKVKEDNTNYIKEYEEYLKLVNQKNSKKDEKVNSTDKDTLSKQELQQMVSEVTKASELSQGGNGMNDVLPLRRPEILALQQEELGGILPRQRKKSLGQQEQSVNEQETGPKGSRGSTSTKQLKKMPSRDVPLQVPRTTTAAAEDESRLFRQNSQDSSGSSLRVSLSRKPSHEDRPPSRESEREGRPRNRRPSRDVPLSPAQLERLTSLSGLSNSDLAGPAAQAWPDIIVAPQGEDTEDLNSYNDSLDVPVAKLMKSPSGTLLSIPGVTVSKDEWSPPTPPPTLSSPSVSPTPDIPIENNTDDTAFVSNNKLVAWILDIGSSQTNKHQNACSTTDRVHQWESLNSSPRLTPSPSRERSPRPSDMSPIPPEFGREKSPKSSRPVAPFKAVSREPSSEHICIQTPWGTIKRSPSNLSKSSSGEVPAITVHETSPARSPRKDNQPQRGDNDAKSVSPRPPPARLQRQAATEIHSPHQSDEIPPKPPEPQKDDWQSGRRFHGDIKYHTLPRNSKLMKQQSVTNFNLHSNGLHRDVKRTSPIDIQKVDEDDLQSLKRKSKFPPSPNHKKKIGPLLFSAQDRISQFEKHTPNSSSQQKPITRTRSSVALNLSSDCPLERSKSGVNISRHNDRTQVGFLKTRLMDKVGKTTATLLEEPDHTIITSRHPIPRFSS</sequence>
<dbReference type="CDD" id="cd14103">
    <property type="entry name" value="STKc_MLCK"/>
    <property type="match status" value="1"/>
</dbReference>
<feature type="compositionally biased region" description="Low complexity" evidence="6">
    <location>
        <begin position="1168"/>
        <end position="1177"/>
    </location>
</feature>
<dbReference type="PANTHER" id="PTHR24342">
    <property type="entry name" value="SERINE/THREONINE-PROTEIN KINASE 17"/>
    <property type="match status" value="1"/>
</dbReference>
<dbReference type="FunFam" id="1.10.510.10:FF:000594">
    <property type="entry name" value="Myosin light chain kinase isoform-III"/>
    <property type="match status" value="1"/>
</dbReference>
<feature type="region of interest" description="Disordered" evidence="6">
    <location>
        <begin position="1029"/>
        <end position="1060"/>
    </location>
</feature>
<feature type="compositionally biased region" description="Acidic residues" evidence="6">
    <location>
        <begin position="293"/>
        <end position="305"/>
    </location>
</feature>
<evidence type="ECO:0000256" key="3">
    <source>
        <dbReference type="ARBA" id="ARBA00022741"/>
    </source>
</evidence>
<name>A0AAE1PCD8_9EUCA</name>
<dbReference type="SUPFAM" id="SSF56112">
    <property type="entry name" value="Protein kinase-like (PK-like)"/>
    <property type="match status" value="1"/>
</dbReference>
<dbReference type="InterPro" id="IPR000719">
    <property type="entry name" value="Prot_kinase_dom"/>
</dbReference>
<dbReference type="InterPro" id="IPR008271">
    <property type="entry name" value="Ser/Thr_kinase_AS"/>
</dbReference>
<keyword evidence="2" id="KW-0808">Transferase</keyword>
<feature type="compositionally biased region" description="Basic and acidic residues" evidence="6">
    <location>
        <begin position="1228"/>
        <end position="1252"/>
    </location>
</feature>
<dbReference type="PANTHER" id="PTHR24342:SF20">
    <property type="entry name" value="MYOSIN LIGHT CHAIN KINASE, SMOOTH MUSCLE"/>
    <property type="match status" value="1"/>
</dbReference>
<evidence type="ECO:0000313" key="8">
    <source>
        <dbReference type="EMBL" id="KAK4304872.1"/>
    </source>
</evidence>
<feature type="region of interest" description="Disordered" evidence="6">
    <location>
        <begin position="1278"/>
        <end position="1304"/>
    </location>
</feature>
<evidence type="ECO:0000256" key="1">
    <source>
        <dbReference type="ARBA" id="ARBA00022527"/>
    </source>
</evidence>
<feature type="region of interest" description="Disordered" evidence="6">
    <location>
        <begin position="845"/>
        <end position="972"/>
    </location>
</feature>
<keyword evidence="4" id="KW-0418">Kinase</keyword>
<dbReference type="GO" id="GO:0005634">
    <property type="term" value="C:nucleus"/>
    <property type="evidence" value="ECO:0007669"/>
    <property type="project" value="TreeGrafter"/>
</dbReference>
<feature type="region of interest" description="Disordered" evidence="6">
    <location>
        <begin position="781"/>
        <end position="828"/>
    </location>
</feature>
<keyword evidence="5" id="KW-0067">ATP-binding</keyword>
<keyword evidence="1" id="KW-0723">Serine/threonine-protein kinase</keyword>
<feature type="compositionally biased region" description="Polar residues" evidence="6">
    <location>
        <begin position="855"/>
        <end position="866"/>
    </location>
</feature>
<feature type="compositionally biased region" description="Basic and acidic residues" evidence="6">
    <location>
        <begin position="636"/>
        <end position="684"/>
    </location>
</feature>
<feature type="region of interest" description="Disordered" evidence="6">
    <location>
        <begin position="1081"/>
        <end position="1252"/>
    </location>
</feature>
<dbReference type="Gene3D" id="3.30.200.20">
    <property type="entry name" value="Phosphorylase Kinase, domain 1"/>
    <property type="match status" value="1"/>
</dbReference>
<dbReference type="SMART" id="SM00220">
    <property type="entry name" value="S_TKc"/>
    <property type="match status" value="1"/>
</dbReference>
<feature type="compositionally biased region" description="Basic and acidic residues" evidence="6">
    <location>
        <begin position="306"/>
        <end position="431"/>
    </location>
</feature>
<dbReference type="GO" id="GO:0043065">
    <property type="term" value="P:positive regulation of apoptotic process"/>
    <property type="evidence" value="ECO:0007669"/>
    <property type="project" value="TreeGrafter"/>
</dbReference>
<organism evidence="8 9">
    <name type="scientific">Petrolisthes manimaculis</name>
    <dbReference type="NCBI Taxonomy" id="1843537"/>
    <lineage>
        <taxon>Eukaryota</taxon>
        <taxon>Metazoa</taxon>
        <taxon>Ecdysozoa</taxon>
        <taxon>Arthropoda</taxon>
        <taxon>Crustacea</taxon>
        <taxon>Multicrustacea</taxon>
        <taxon>Malacostraca</taxon>
        <taxon>Eumalacostraca</taxon>
        <taxon>Eucarida</taxon>
        <taxon>Decapoda</taxon>
        <taxon>Pleocyemata</taxon>
        <taxon>Anomura</taxon>
        <taxon>Galatheoidea</taxon>
        <taxon>Porcellanidae</taxon>
        <taxon>Petrolisthes</taxon>
    </lineage>
</organism>
<dbReference type="GO" id="GO:0004674">
    <property type="term" value="F:protein serine/threonine kinase activity"/>
    <property type="evidence" value="ECO:0007669"/>
    <property type="project" value="UniProtKB-KW"/>
</dbReference>
<feature type="compositionally biased region" description="Polar residues" evidence="6">
    <location>
        <begin position="1081"/>
        <end position="1092"/>
    </location>
</feature>
<feature type="region of interest" description="Disordered" evidence="6">
    <location>
        <begin position="738"/>
        <end position="760"/>
    </location>
</feature>
<keyword evidence="9" id="KW-1185">Reference proteome</keyword>
<feature type="compositionally biased region" description="Basic and acidic residues" evidence="6">
    <location>
        <begin position="581"/>
        <end position="604"/>
    </location>
</feature>
<feature type="compositionally biased region" description="Basic and acidic residues" evidence="6">
    <location>
        <begin position="1194"/>
        <end position="1207"/>
    </location>
</feature>
<comment type="caution">
    <text evidence="8">The sequence shown here is derived from an EMBL/GenBank/DDBJ whole genome shotgun (WGS) entry which is preliminary data.</text>
</comment>
<feature type="region of interest" description="Disordered" evidence="6">
    <location>
        <begin position="282"/>
        <end position="431"/>
    </location>
</feature>
<feature type="compositionally biased region" description="Low complexity" evidence="6">
    <location>
        <begin position="912"/>
        <end position="926"/>
    </location>
</feature>
<dbReference type="GO" id="GO:0035556">
    <property type="term" value="P:intracellular signal transduction"/>
    <property type="evidence" value="ECO:0007669"/>
    <property type="project" value="TreeGrafter"/>
</dbReference>
<dbReference type="GO" id="GO:0005524">
    <property type="term" value="F:ATP binding"/>
    <property type="evidence" value="ECO:0007669"/>
    <property type="project" value="UniProtKB-KW"/>
</dbReference>
<feature type="compositionally biased region" description="Basic and acidic residues" evidence="6">
    <location>
        <begin position="785"/>
        <end position="800"/>
    </location>
</feature>
<accession>A0AAE1PCD8</accession>
<evidence type="ECO:0000313" key="9">
    <source>
        <dbReference type="Proteomes" id="UP001292094"/>
    </source>
</evidence>
<dbReference type="Gene3D" id="1.10.510.10">
    <property type="entry name" value="Transferase(Phosphotransferase) domain 1"/>
    <property type="match status" value="1"/>
</dbReference>
<evidence type="ECO:0000256" key="5">
    <source>
        <dbReference type="ARBA" id="ARBA00022840"/>
    </source>
</evidence>